<evidence type="ECO:0000313" key="3">
    <source>
        <dbReference type="EMBL" id="MBD2841203.1"/>
    </source>
</evidence>
<keyword evidence="4" id="KW-1185">Reference proteome</keyword>
<feature type="region of interest" description="Disordered" evidence="1">
    <location>
        <begin position="61"/>
        <end position="104"/>
    </location>
</feature>
<feature type="transmembrane region" description="Helical" evidence="2">
    <location>
        <begin position="15"/>
        <end position="37"/>
    </location>
</feature>
<accession>A0ABR8KQ86</accession>
<proteinExistence type="predicted"/>
<dbReference type="Proteomes" id="UP000635384">
    <property type="component" value="Unassembled WGS sequence"/>
</dbReference>
<sequence>MEQPPIKKGIGEDKLLFACLTAAIILLIGGASLPYFIQRSDVLASAVSRFALPALVENTSETNAETQQNAATTATSPQNSAQAQAAAAPSESIADQSGAGSRASLSIGDPSLAAIDFDLSDQSSPGGGEVPVGSDLIEVRKSLITEGKELGSMTVTIDQNARIFVRGQELQTLLNQSETSQSMPSRLASNELVSFQQVRDAGIDIRYDPIDDRIVLHP</sequence>
<evidence type="ECO:0000256" key="2">
    <source>
        <dbReference type="SAM" id="Phobius"/>
    </source>
</evidence>
<name>A0ABR8KQ86_9SPHN</name>
<comment type="caution">
    <text evidence="3">The sequence shown here is derived from an EMBL/GenBank/DDBJ whole genome shotgun (WGS) entry which is preliminary data.</text>
</comment>
<keyword evidence="2" id="KW-0812">Transmembrane</keyword>
<evidence type="ECO:0000313" key="4">
    <source>
        <dbReference type="Proteomes" id="UP000635384"/>
    </source>
</evidence>
<feature type="compositionally biased region" description="Low complexity" evidence="1">
    <location>
        <begin position="61"/>
        <end position="91"/>
    </location>
</feature>
<evidence type="ECO:0000256" key="1">
    <source>
        <dbReference type="SAM" id="MobiDB-lite"/>
    </source>
</evidence>
<organism evidence="3 4">
    <name type="scientific">Erythrobacter rubeus</name>
    <dbReference type="NCBI Taxonomy" id="2760803"/>
    <lineage>
        <taxon>Bacteria</taxon>
        <taxon>Pseudomonadati</taxon>
        <taxon>Pseudomonadota</taxon>
        <taxon>Alphaproteobacteria</taxon>
        <taxon>Sphingomonadales</taxon>
        <taxon>Erythrobacteraceae</taxon>
        <taxon>Erythrobacter/Porphyrobacter group</taxon>
        <taxon>Erythrobacter</taxon>
    </lineage>
</organism>
<keyword evidence="2" id="KW-1133">Transmembrane helix</keyword>
<gene>
    <name evidence="3" type="ORF">IB285_02915</name>
</gene>
<protein>
    <recommendedName>
        <fullName evidence="5">Copper amine oxidase-like N-terminal domain-containing protein</fullName>
    </recommendedName>
</protein>
<reference evidence="3 4" key="1">
    <citation type="submission" date="2020-09" db="EMBL/GenBank/DDBJ databases">
        <authorList>
            <person name="Yoon J.-W."/>
        </authorList>
    </citation>
    <scope>NUCLEOTIDE SEQUENCE [LARGE SCALE GENOMIC DNA]</scope>
    <source>
        <strain evidence="3 4">KMU-140</strain>
    </source>
</reference>
<dbReference type="RefSeq" id="WP_190786767.1">
    <property type="nucleotide sequence ID" value="NZ_JACXLC010000001.1"/>
</dbReference>
<keyword evidence="2" id="KW-0472">Membrane</keyword>
<evidence type="ECO:0008006" key="5">
    <source>
        <dbReference type="Google" id="ProtNLM"/>
    </source>
</evidence>
<dbReference type="EMBL" id="JACXLC010000001">
    <property type="protein sequence ID" value="MBD2841203.1"/>
    <property type="molecule type" value="Genomic_DNA"/>
</dbReference>